<keyword evidence="1" id="KW-0812">Transmembrane</keyword>
<reference evidence="2 3" key="1">
    <citation type="submission" date="2020-10" db="EMBL/GenBank/DDBJ databases">
        <title>Plant Genome Project.</title>
        <authorList>
            <person name="Zhang R.-G."/>
        </authorList>
    </citation>
    <scope>NUCLEOTIDE SEQUENCE [LARGE SCALE GENOMIC DNA]</scope>
    <source>
        <strain evidence="2">FAFU-HL-1</strain>
        <tissue evidence="2">Leaf</tissue>
    </source>
</reference>
<sequence>MHSLSGLEASQMPEAIIGIEQRKAMKFRKAVMLLATPIAIAGFRTVLVICGKGKEKVVLRLWCCVDPPYLWRCTQLCLKLESDSKFKVSIKQNV</sequence>
<keyword evidence="1" id="KW-1133">Transmembrane helix</keyword>
<feature type="transmembrane region" description="Helical" evidence="1">
    <location>
        <begin position="30"/>
        <end position="50"/>
    </location>
</feature>
<comment type="caution">
    <text evidence="2">The sequence shown here is derived from an EMBL/GenBank/DDBJ whole genome shotgun (WGS) entry which is preliminary data.</text>
</comment>
<gene>
    <name evidence="2" type="ORF">SADUNF_Sadunf06G0123800</name>
</gene>
<protein>
    <submittedName>
        <fullName evidence="2">Uncharacterized protein</fullName>
    </submittedName>
</protein>
<dbReference type="EMBL" id="JADGMS010000006">
    <property type="protein sequence ID" value="KAF9680464.1"/>
    <property type="molecule type" value="Genomic_DNA"/>
</dbReference>
<keyword evidence="1" id="KW-0472">Membrane</keyword>
<evidence type="ECO:0000256" key="1">
    <source>
        <dbReference type="SAM" id="Phobius"/>
    </source>
</evidence>
<evidence type="ECO:0000313" key="3">
    <source>
        <dbReference type="Proteomes" id="UP000657918"/>
    </source>
</evidence>
<evidence type="ECO:0000313" key="2">
    <source>
        <dbReference type="EMBL" id="KAF9680464.1"/>
    </source>
</evidence>
<accession>A0A835MXE7</accession>
<keyword evidence="3" id="KW-1185">Reference proteome</keyword>
<proteinExistence type="predicted"/>
<organism evidence="2 3">
    <name type="scientific">Salix dunnii</name>
    <dbReference type="NCBI Taxonomy" id="1413687"/>
    <lineage>
        <taxon>Eukaryota</taxon>
        <taxon>Viridiplantae</taxon>
        <taxon>Streptophyta</taxon>
        <taxon>Embryophyta</taxon>
        <taxon>Tracheophyta</taxon>
        <taxon>Spermatophyta</taxon>
        <taxon>Magnoliopsida</taxon>
        <taxon>eudicotyledons</taxon>
        <taxon>Gunneridae</taxon>
        <taxon>Pentapetalae</taxon>
        <taxon>rosids</taxon>
        <taxon>fabids</taxon>
        <taxon>Malpighiales</taxon>
        <taxon>Salicaceae</taxon>
        <taxon>Saliceae</taxon>
        <taxon>Salix</taxon>
    </lineage>
</organism>
<dbReference type="Proteomes" id="UP000657918">
    <property type="component" value="Unassembled WGS sequence"/>
</dbReference>
<name>A0A835MXE7_9ROSI</name>
<dbReference type="AlphaFoldDB" id="A0A835MXE7"/>